<feature type="transmembrane region" description="Helical" evidence="2">
    <location>
        <begin position="191"/>
        <end position="210"/>
    </location>
</feature>
<dbReference type="SUPFAM" id="SSF48317">
    <property type="entry name" value="Acid phosphatase/Vanadium-dependent haloperoxidase"/>
    <property type="match status" value="1"/>
</dbReference>
<dbReference type="InterPro" id="IPR000326">
    <property type="entry name" value="PAP2/HPO"/>
</dbReference>
<dbReference type="CDD" id="cd01610">
    <property type="entry name" value="PAP2_like"/>
    <property type="match status" value="1"/>
</dbReference>
<keyword evidence="7" id="KW-1185">Reference proteome</keyword>
<feature type="transmembrane region" description="Helical" evidence="2">
    <location>
        <begin position="102"/>
        <end position="121"/>
    </location>
</feature>
<evidence type="ECO:0000256" key="1">
    <source>
        <dbReference type="SAM" id="MobiDB-lite"/>
    </source>
</evidence>
<accession>A0A6L4X1Z9</accession>
<feature type="transmembrane region" description="Helical" evidence="2">
    <location>
        <begin position="256"/>
        <end position="277"/>
    </location>
</feature>
<keyword evidence="2" id="KW-1133">Transmembrane helix</keyword>
<dbReference type="OrthoDB" id="3240395at2"/>
<keyword evidence="2" id="KW-0472">Membrane</keyword>
<dbReference type="Pfam" id="PF01569">
    <property type="entry name" value="PAP2"/>
    <property type="match status" value="1"/>
</dbReference>
<feature type="transmembrane region" description="Helical" evidence="2">
    <location>
        <begin position="358"/>
        <end position="380"/>
    </location>
</feature>
<feature type="compositionally biased region" description="Polar residues" evidence="1">
    <location>
        <begin position="12"/>
        <end position="27"/>
    </location>
</feature>
<feature type="region of interest" description="Disordered" evidence="1">
    <location>
        <begin position="1"/>
        <end position="43"/>
    </location>
</feature>
<evidence type="ECO:0000313" key="6">
    <source>
        <dbReference type="Proteomes" id="UP000469943"/>
    </source>
</evidence>
<comment type="caution">
    <text evidence="4">The sequence shown here is derived from an EMBL/GenBank/DDBJ whole genome shotgun (WGS) entry which is preliminary data.</text>
</comment>
<dbReference type="SMART" id="SM00014">
    <property type="entry name" value="acidPPc"/>
    <property type="match status" value="1"/>
</dbReference>
<dbReference type="Gene3D" id="1.20.144.10">
    <property type="entry name" value="Phosphatidic acid phosphatase type 2/haloperoxidase"/>
    <property type="match status" value="1"/>
</dbReference>
<sequence length="403" mass="42216">MSDEQQPIVRDPQSSVNMLAPQPSWSTYDADADPTTSGDAAHDGAYGLAHGTYGTVNAARDRGIRDTRADGHDVRDDTPDDELRGLAEVDPLTVRPRVSSRILCVVLGLLLIAVAFGAWWLGVRTETGQSYDEIVVTGFRDALPGWLAAALDPFLISDNYVVPAVPLNPTVIVSLLLGAVAIVVTIVRKRWLLLVQFVALAVLCYAATFLKELLPRPYLIDTQTPHANSAPSGHTILAATVSMLLLIAVPRVWRAVCALIVSGFTAVIGLSVIAGGWHRPTDVVMSVLLVGGVTLLALAGTAKSAMDEPGTRVSSISIQIVGTVMITGGLLACAYAAYVIWQVLPGLALSAAWSASGAYLSTIVGVGGVTLLVGGLALAMRQLTAAPLSRLGLVGAPPAPPRR</sequence>
<feature type="transmembrane region" description="Helical" evidence="2">
    <location>
        <begin position="230"/>
        <end position="249"/>
    </location>
</feature>
<evidence type="ECO:0000313" key="4">
    <source>
        <dbReference type="EMBL" id="KAB8288363.1"/>
    </source>
</evidence>
<dbReference type="RefSeq" id="WP_152358015.1">
    <property type="nucleotide sequence ID" value="NZ_WBSM01000003.1"/>
</dbReference>
<organism evidence="4 7">
    <name type="scientific">Bifidobacterium ramosum</name>
    <dbReference type="NCBI Taxonomy" id="1798158"/>
    <lineage>
        <taxon>Bacteria</taxon>
        <taxon>Bacillati</taxon>
        <taxon>Actinomycetota</taxon>
        <taxon>Actinomycetes</taxon>
        <taxon>Bifidobacteriales</taxon>
        <taxon>Bifidobacteriaceae</taxon>
        <taxon>Bifidobacterium</taxon>
    </lineage>
</organism>
<dbReference type="InterPro" id="IPR036938">
    <property type="entry name" value="PAP2/HPO_sf"/>
</dbReference>
<evidence type="ECO:0000259" key="3">
    <source>
        <dbReference type="SMART" id="SM00014"/>
    </source>
</evidence>
<dbReference type="EMBL" id="WBSM01000003">
    <property type="protein sequence ID" value="KAB8288363.1"/>
    <property type="molecule type" value="Genomic_DNA"/>
</dbReference>
<dbReference type="Proteomes" id="UP000469943">
    <property type="component" value="Unassembled WGS sequence"/>
</dbReference>
<feature type="transmembrane region" description="Helical" evidence="2">
    <location>
        <begin position="160"/>
        <end position="184"/>
    </location>
</feature>
<proteinExistence type="predicted"/>
<dbReference type="AlphaFoldDB" id="A0A6L4X1Z9"/>
<dbReference type="Proteomes" id="UP000482084">
    <property type="component" value="Unassembled WGS sequence"/>
</dbReference>
<feature type="transmembrane region" description="Helical" evidence="2">
    <location>
        <begin position="283"/>
        <end position="301"/>
    </location>
</feature>
<keyword evidence="2" id="KW-0812">Transmembrane</keyword>
<evidence type="ECO:0000313" key="7">
    <source>
        <dbReference type="Proteomes" id="UP000482084"/>
    </source>
</evidence>
<gene>
    <name evidence="4" type="ORF">DSM100688_0930</name>
    <name evidence="5" type="ORF">GFD24_05105</name>
</gene>
<protein>
    <submittedName>
        <fullName evidence="4">ABC transporter</fullName>
    </submittedName>
    <submittedName>
        <fullName evidence="5">Phosphatase PAP2 family protein</fullName>
    </submittedName>
</protein>
<evidence type="ECO:0000313" key="5">
    <source>
        <dbReference type="EMBL" id="NEG71600.1"/>
    </source>
</evidence>
<reference evidence="5 6" key="1">
    <citation type="submission" date="2019-10" db="EMBL/GenBank/DDBJ databases">
        <title>Bifidobacterium from non-human primates.</title>
        <authorList>
            <person name="Modesto M."/>
        </authorList>
    </citation>
    <scope>NUCLEOTIDE SEQUENCE [LARGE SCALE GENOMIC DNA]</scope>
    <source>
        <strain evidence="5 6">TREM</strain>
    </source>
</reference>
<name>A0A6L4X1Z9_9BIFI</name>
<feature type="transmembrane region" description="Helical" evidence="2">
    <location>
        <begin position="313"/>
        <end position="338"/>
    </location>
</feature>
<dbReference type="EMBL" id="WHZX01000003">
    <property type="protein sequence ID" value="NEG71600.1"/>
    <property type="molecule type" value="Genomic_DNA"/>
</dbReference>
<evidence type="ECO:0000256" key="2">
    <source>
        <dbReference type="SAM" id="Phobius"/>
    </source>
</evidence>
<reference evidence="4 7" key="2">
    <citation type="submission" date="2019-10" db="EMBL/GenBank/DDBJ databases">
        <title>Characterization of the phylogenetic diversity of two novel species belonging to the genus Bifidobacterium: Bifidobacterium cebidarum sp. nov. and Bifidobacterium leontopitheci sp. nov.</title>
        <authorList>
            <person name="Lugli G.A."/>
            <person name="Duranti S."/>
            <person name="Milani C."/>
            <person name="Turroni F."/>
            <person name="Ventura M."/>
        </authorList>
    </citation>
    <scope>NUCLEOTIDE SEQUENCE [LARGE SCALE GENOMIC DNA]</scope>
    <source>
        <strain evidence="4 7">DSM 100688</strain>
    </source>
</reference>
<feature type="domain" description="Phosphatidic acid phosphatase type 2/haloperoxidase" evidence="3">
    <location>
        <begin position="192"/>
        <end position="298"/>
    </location>
</feature>